<reference evidence="7" key="2">
    <citation type="submission" date="2022-03" db="EMBL/GenBank/DDBJ databases">
        <title>Draft title - Genomic analysis of global carrot germplasm unveils the trajectory of domestication and the origin of high carotenoid orange carrot.</title>
        <authorList>
            <person name="Iorizzo M."/>
            <person name="Ellison S."/>
            <person name="Senalik D."/>
            <person name="Macko-Podgorni A."/>
            <person name="Grzebelus D."/>
            <person name="Bostan H."/>
            <person name="Rolling W."/>
            <person name="Curaba J."/>
            <person name="Simon P."/>
        </authorList>
    </citation>
    <scope>NUCLEOTIDE SEQUENCE</scope>
    <source>
        <tissue evidence="7">Leaf</tissue>
    </source>
</reference>
<accession>A0AAF1AIJ4</accession>
<feature type="signal peptide" evidence="6">
    <location>
        <begin position="1"/>
        <end position="29"/>
    </location>
</feature>
<organism evidence="7 8">
    <name type="scientific">Daucus carota subsp. sativus</name>
    <name type="common">Carrot</name>
    <dbReference type="NCBI Taxonomy" id="79200"/>
    <lineage>
        <taxon>Eukaryota</taxon>
        <taxon>Viridiplantae</taxon>
        <taxon>Streptophyta</taxon>
        <taxon>Embryophyta</taxon>
        <taxon>Tracheophyta</taxon>
        <taxon>Spermatophyta</taxon>
        <taxon>Magnoliopsida</taxon>
        <taxon>eudicotyledons</taxon>
        <taxon>Gunneridae</taxon>
        <taxon>Pentapetalae</taxon>
        <taxon>asterids</taxon>
        <taxon>campanulids</taxon>
        <taxon>Apiales</taxon>
        <taxon>Apiaceae</taxon>
        <taxon>Apioideae</taxon>
        <taxon>Scandiceae</taxon>
        <taxon>Daucinae</taxon>
        <taxon>Daucus</taxon>
        <taxon>Daucus sect. Daucus</taxon>
    </lineage>
</organism>
<protein>
    <recommendedName>
        <fullName evidence="9">Knottin scorpion toxin-like domain-containing protein</fullName>
    </recommendedName>
</protein>
<evidence type="ECO:0000256" key="4">
    <source>
        <dbReference type="ARBA" id="ARBA00022821"/>
    </source>
</evidence>
<sequence length="74" mass="8155">MTKKKSYSFCFLLFDVLTFVSLMVVQGEAGEICTVVRGDLNCNIDECASWCSSTYNGNGTCTAINCTCMYPCPR</sequence>
<dbReference type="InterPro" id="IPR010851">
    <property type="entry name" value="DEFL"/>
</dbReference>
<name>A0AAF1AIJ4_DAUCS</name>
<dbReference type="Proteomes" id="UP000077755">
    <property type="component" value="Chromosome 1"/>
</dbReference>
<keyword evidence="2" id="KW-0929">Antimicrobial</keyword>
<evidence type="ECO:0000256" key="6">
    <source>
        <dbReference type="SAM" id="SignalP"/>
    </source>
</evidence>
<dbReference type="GO" id="GO:0031640">
    <property type="term" value="P:killing of cells of another organism"/>
    <property type="evidence" value="ECO:0007669"/>
    <property type="project" value="UniProtKB-KW"/>
</dbReference>
<keyword evidence="3" id="KW-0295">Fungicide</keyword>
<proteinExistence type="inferred from homology"/>
<evidence type="ECO:0000256" key="3">
    <source>
        <dbReference type="ARBA" id="ARBA00022577"/>
    </source>
</evidence>
<dbReference type="EMBL" id="CP093343">
    <property type="protein sequence ID" value="WOG81360.1"/>
    <property type="molecule type" value="Genomic_DNA"/>
</dbReference>
<evidence type="ECO:0008006" key="9">
    <source>
        <dbReference type="Google" id="ProtNLM"/>
    </source>
</evidence>
<reference evidence="7" key="1">
    <citation type="journal article" date="2016" name="Nat. Genet.">
        <title>A high-quality carrot genome assembly provides new insights into carotenoid accumulation and asterid genome evolution.</title>
        <authorList>
            <person name="Iorizzo M."/>
            <person name="Ellison S."/>
            <person name="Senalik D."/>
            <person name="Zeng P."/>
            <person name="Satapoomin P."/>
            <person name="Huang J."/>
            <person name="Bowman M."/>
            <person name="Iovene M."/>
            <person name="Sanseverino W."/>
            <person name="Cavagnaro P."/>
            <person name="Yildiz M."/>
            <person name="Macko-Podgorni A."/>
            <person name="Moranska E."/>
            <person name="Grzebelus E."/>
            <person name="Grzebelus D."/>
            <person name="Ashrafi H."/>
            <person name="Zheng Z."/>
            <person name="Cheng S."/>
            <person name="Spooner D."/>
            <person name="Van Deynze A."/>
            <person name="Simon P."/>
        </authorList>
    </citation>
    <scope>NUCLEOTIDE SEQUENCE</scope>
    <source>
        <tissue evidence="7">Leaf</tissue>
    </source>
</reference>
<keyword evidence="4" id="KW-0611">Plant defense</keyword>
<keyword evidence="8" id="KW-1185">Reference proteome</keyword>
<evidence type="ECO:0000256" key="2">
    <source>
        <dbReference type="ARBA" id="ARBA00022529"/>
    </source>
</evidence>
<feature type="chain" id="PRO_5042039352" description="Knottin scorpion toxin-like domain-containing protein" evidence="6">
    <location>
        <begin position="30"/>
        <end position="74"/>
    </location>
</feature>
<evidence type="ECO:0000313" key="7">
    <source>
        <dbReference type="EMBL" id="WOG81360.1"/>
    </source>
</evidence>
<keyword evidence="5" id="KW-1015">Disulfide bond</keyword>
<evidence type="ECO:0000256" key="1">
    <source>
        <dbReference type="ARBA" id="ARBA00006722"/>
    </source>
</evidence>
<comment type="similarity">
    <text evidence="1">Belongs to the DEFL family.</text>
</comment>
<dbReference type="Pfam" id="PF07333">
    <property type="entry name" value="SLR1-BP"/>
    <property type="match status" value="1"/>
</dbReference>
<evidence type="ECO:0000313" key="8">
    <source>
        <dbReference type="Proteomes" id="UP000077755"/>
    </source>
</evidence>
<dbReference type="GO" id="GO:0050832">
    <property type="term" value="P:defense response to fungus"/>
    <property type="evidence" value="ECO:0007669"/>
    <property type="project" value="UniProtKB-KW"/>
</dbReference>
<gene>
    <name evidence="7" type="ORF">DCAR_0100506</name>
</gene>
<evidence type="ECO:0000256" key="5">
    <source>
        <dbReference type="ARBA" id="ARBA00023157"/>
    </source>
</evidence>
<keyword evidence="6" id="KW-0732">Signal</keyword>
<dbReference type="AlphaFoldDB" id="A0AAF1AIJ4"/>